<name>A0AAT9H706_9FLAO</name>
<dbReference type="Pfam" id="PF12728">
    <property type="entry name" value="HTH_17"/>
    <property type="match status" value="1"/>
</dbReference>
<organism evidence="2">
    <name type="scientific">Flavobacterium sp. CFS9</name>
    <dbReference type="NCBI Taxonomy" id="3143118"/>
    <lineage>
        <taxon>Bacteria</taxon>
        <taxon>Pseudomonadati</taxon>
        <taxon>Bacteroidota</taxon>
        <taxon>Flavobacteriia</taxon>
        <taxon>Flavobacteriales</taxon>
        <taxon>Flavobacteriaceae</taxon>
        <taxon>Flavobacterium</taxon>
    </lineage>
</organism>
<dbReference type="AlphaFoldDB" id="A0AAT9H706"/>
<proteinExistence type="predicted"/>
<reference evidence="2" key="1">
    <citation type="submission" date="2024-05" db="EMBL/GenBank/DDBJ databases">
        <title>Whole-Genome Sequence of CFS9, a Potential Fish Probiotic Isolated from the Body Surface of Silurus asotus.</title>
        <authorList>
            <person name="Kojima M."/>
            <person name="Tobioka K."/>
            <person name="Yokota K."/>
            <person name="Nakatani H."/>
            <person name="Hori K."/>
            <person name="Tamaru Y."/>
            <person name="Okazaki F."/>
        </authorList>
    </citation>
    <scope>NUCLEOTIDE SEQUENCE</scope>
    <source>
        <strain evidence="2">CFS9</strain>
    </source>
</reference>
<evidence type="ECO:0000259" key="1">
    <source>
        <dbReference type="Pfam" id="PF12728"/>
    </source>
</evidence>
<dbReference type="EMBL" id="AP031573">
    <property type="protein sequence ID" value="BFM45251.1"/>
    <property type="molecule type" value="Genomic_DNA"/>
</dbReference>
<gene>
    <name evidence="2" type="ORF">CFS9_38920</name>
</gene>
<dbReference type="NCBIfam" id="TIGR01764">
    <property type="entry name" value="excise"/>
    <property type="match status" value="1"/>
</dbReference>
<dbReference type="InterPro" id="IPR041657">
    <property type="entry name" value="HTH_17"/>
</dbReference>
<sequence length="209" mass="24184">MMAHRDTHRHSGTLKVTNSMSSKIEITRICECCKNEFTARTTKTLYCSLKCSSRAYKSRTRQSKIDQSNKETEKAKNPNLEVIKTKDYIDVKMASNLLGISRRTIYRLIERGELDIAKFGTRTVLRRCDLDAFFSIPLEESMLRPVQEFPGLENCYTITQIQQKFGISPGALYMLIQRRGITKYSVGKFNYVAKRDINIIFNAREDEKD</sequence>
<evidence type="ECO:0000313" key="2">
    <source>
        <dbReference type="EMBL" id="BFM45251.1"/>
    </source>
</evidence>
<dbReference type="GO" id="GO:0003677">
    <property type="term" value="F:DNA binding"/>
    <property type="evidence" value="ECO:0007669"/>
    <property type="project" value="InterPro"/>
</dbReference>
<feature type="domain" description="Helix-turn-helix" evidence="1">
    <location>
        <begin position="89"/>
        <end position="134"/>
    </location>
</feature>
<protein>
    <recommendedName>
        <fullName evidence="1">Helix-turn-helix domain-containing protein</fullName>
    </recommendedName>
</protein>
<dbReference type="InterPro" id="IPR010093">
    <property type="entry name" value="SinI_DNA-bd"/>
</dbReference>
<accession>A0AAT9H706</accession>